<reference evidence="2 3" key="1">
    <citation type="submission" date="2021-05" db="EMBL/GenBank/DDBJ databases">
        <title>Genome Assembly of Synthetic Allotetraploid Brassica napus Reveals Homoeologous Exchanges between Subgenomes.</title>
        <authorList>
            <person name="Davis J.T."/>
        </authorList>
    </citation>
    <scope>NUCLEOTIDE SEQUENCE [LARGE SCALE GENOMIC DNA]</scope>
    <source>
        <strain evidence="3">cv. Da-Ae</strain>
        <tissue evidence="2">Seedling</tissue>
    </source>
</reference>
<feature type="region of interest" description="Disordered" evidence="1">
    <location>
        <begin position="69"/>
        <end position="106"/>
    </location>
</feature>
<gene>
    <name evidence="2" type="ORF">HID58_013485</name>
</gene>
<proteinExistence type="predicted"/>
<keyword evidence="3" id="KW-1185">Reference proteome</keyword>
<sequence>ISHFGNVGSIYGDSRLRITAGQTETAPAVVLGGVDACRWCQDAKAPVRIPLLHAMVDASRLLGHQTHEHMKNMGEKKRIAKVMSKSDGEGDEKRDEPNGEKRTWRS</sequence>
<organism evidence="2 3">
    <name type="scientific">Brassica napus</name>
    <name type="common">Rape</name>
    <dbReference type="NCBI Taxonomy" id="3708"/>
    <lineage>
        <taxon>Eukaryota</taxon>
        <taxon>Viridiplantae</taxon>
        <taxon>Streptophyta</taxon>
        <taxon>Embryophyta</taxon>
        <taxon>Tracheophyta</taxon>
        <taxon>Spermatophyta</taxon>
        <taxon>Magnoliopsida</taxon>
        <taxon>eudicotyledons</taxon>
        <taxon>Gunneridae</taxon>
        <taxon>Pentapetalae</taxon>
        <taxon>rosids</taxon>
        <taxon>malvids</taxon>
        <taxon>Brassicales</taxon>
        <taxon>Brassicaceae</taxon>
        <taxon>Brassiceae</taxon>
        <taxon>Brassica</taxon>
    </lineage>
</organism>
<evidence type="ECO:0000313" key="3">
    <source>
        <dbReference type="Proteomes" id="UP000824890"/>
    </source>
</evidence>
<evidence type="ECO:0000256" key="1">
    <source>
        <dbReference type="SAM" id="MobiDB-lite"/>
    </source>
</evidence>
<feature type="non-terminal residue" evidence="2">
    <location>
        <position position="1"/>
    </location>
</feature>
<dbReference type="Proteomes" id="UP000824890">
    <property type="component" value="Unassembled WGS sequence"/>
</dbReference>
<dbReference type="EMBL" id="JAGKQM010000003">
    <property type="protein sequence ID" value="KAH0936368.1"/>
    <property type="molecule type" value="Genomic_DNA"/>
</dbReference>
<protein>
    <submittedName>
        <fullName evidence="2">Uncharacterized protein</fullName>
    </submittedName>
</protein>
<comment type="caution">
    <text evidence="2">The sequence shown here is derived from an EMBL/GenBank/DDBJ whole genome shotgun (WGS) entry which is preliminary data.</text>
</comment>
<accession>A0ABQ8E676</accession>
<feature type="compositionally biased region" description="Basic and acidic residues" evidence="1">
    <location>
        <begin position="84"/>
        <end position="106"/>
    </location>
</feature>
<name>A0ABQ8E676_BRANA</name>
<evidence type="ECO:0000313" key="2">
    <source>
        <dbReference type="EMBL" id="KAH0936368.1"/>
    </source>
</evidence>